<dbReference type="InterPro" id="IPR006195">
    <property type="entry name" value="aa-tRNA-synth_II"/>
</dbReference>
<evidence type="ECO:0000313" key="15">
    <source>
        <dbReference type="EMBL" id="PIR70539.1"/>
    </source>
</evidence>
<dbReference type="InterPro" id="IPR004188">
    <property type="entry name" value="Phe-tRNA_ligase_II_N"/>
</dbReference>
<evidence type="ECO:0000256" key="5">
    <source>
        <dbReference type="ARBA" id="ARBA00022598"/>
    </source>
</evidence>
<keyword evidence="7 13" id="KW-0547">Nucleotide-binding</keyword>
<evidence type="ECO:0000256" key="9">
    <source>
        <dbReference type="ARBA" id="ARBA00022842"/>
    </source>
</evidence>
<dbReference type="Pfam" id="PF01409">
    <property type="entry name" value="tRNA-synt_2d"/>
    <property type="match status" value="2"/>
</dbReference>
<dbReference type="PANTHER" id="PTHR11538:SF41">
    <property type="entry name" value="PHENYLALANINE--TRNA LIGASE, MITOCHONDRIAL"/>
    <property type="match status" value="1"/>
</dbReference>
<dbReference type="InterPro" id="IPR002319">
    <property type="entry name" value="Phenylalanyl-tRNA_Synthase"/>
</dbReference>
<evidence type="ECO:0000256" key="12">
    <source>
        <dbReference type="ARBA" id="ARBA00049255"/>
    </source>
</evidence>
<comment type="cofactor">
    <cofactor evidence="13">
        <name>Mg(2+)</name>
        <dbReference type="ChEBI" id="CHEBI:18420"/>
    </cofactor>
    <text evidence="13">Binds 2 magnesium ions per tetramer.</text>
</comment>
<sequence length="357" mass="40682">MVQDLKKLEKEAEKAIIEAADEAVLRDVEIKFLGRKGTLTSVLRGLKDLSEKKRRELGPKANTLRVKLETSIGEKRYDLRKKELNARLKKEWIDISRPGIKTAQGHLHPLTASLREITSIFHSLGFDAVVGPEIETEWYNFDALNIPSDHPARDLWDTFWLRQDKKSAIKEKLLLRTHTSPVQIRFMGKNQPPLRIIVPGKVFRNDASDATHDIEFYQVEGLMVDKEISVANFKEIIQVFFEKFFSSGGGSAFSVKGGPASGRGGKEKINIRLRPSFFPFTEPSFEIDLKFPGSKRWLEVAGAGMVHPNVFKNSGLNPKHWRGFAFGFGVDRLCMMKYKISDIRLLHSSDPRFLKQF</sequence>
<evidence type="ECO:0000256" key="2">
    <source>
        <dbReference type="ARBA" id="ARBA00010207"/>
    </source>
</evidence>
<comment type="subunit">
    <text evidence="3 13">Tetramer of two alpha and two beta subunits.</text>
</comment>
<keyword evidence="10 13" id="KW-0648">Protein biosynthesis</keyword>
<protein>
    <recommendedName>
        <fullName evidence="13">Phenylalanine--tRNA ligase alpha subunit</fullName>
        <ecNumber evidence="13">6.1.1.20</ecNumber>
    </recommendedName>
    <alternativeName>
        <fullName evidence="13">Phenylalanyl-tRNA synthetase alpha subunit</fullName>
        <shortName evidence="13">PheRS</shortName>
    </alternativeName>
</protein>
<dbReference type="EC" id="6.1.1.20" evidence="13"/>
<dbReference type="SUPFAM" id="SSF46589">
    <property type="entry name" value="tRNA-binding arm"/>
    <property type="match status" value="1"/>
</dbReference>
<dbReference type="Gene3D" id="3.30.930.10">
    <property type="entry name" value="Bira Bifunctional Protein, Domain 2"/>
    <property type="match status" value="1"/>
</dbReference>
<evidence type="ECO:0000256" key="13">
    <source>
        <dbReference type="HAMAP-Rule" id="MF_00281"/>
    </source>
</evidence>
<name>A0A2H0TG54_9BACT</name>
<keyword evidence="6 13" id="KW-0479">Metal-binding</keyword>
<reference evidence="16" key="1">
    <citation type="submission" date="2017-09" db="EMBL/GenBank/DDBJ databases">
        <title>Depth-based differentiation of microbial function through sediment-hosted aquifers and enrichment of novel symbionts in the deep terrestrial subsurface.</title>
        <authorList>
            <person name="Probst A.J."/>
            <person name="Ladd B."/>
            <person name="Jarett J.K."/>
            <person name="Geller-Mcgrath D.E."/>
            <person name="Sieber C.M.K."/>
            <person name="Emerson J.B."/>
            <person name="Anantharaman K."/>
            <person name="Thomas B.C."/>
            <person name="Malmstrom R."/>
            <person name="Stieglmeier M."/>
            <person name="Klingl A."/>
            <person name="Woyke T."/>
            <person name="Ryan C.M."/>
            <person name="Banfield J.F."/>
        </authorList>
    </citation>
    <scope>NUCLEOTIDE SEQUENCE [LARGE SCALE GENOMIC DNA]</scope>
</reference>
<dbReference type="GO" id="GO:0006432">
    <property type="term" value="P:phenylalanyl-tRNA aminoacylation"/>
    <property type="evidence" value="ECO:0007669"/>
    <property type="project" value="UniProtKB-UniRule"/>
</dbReference>
<organism evidence="15 16">
    <name type="scientific">Candidatus Niyogibacteria bacterium CG10_big_fil_rev_8_21_14_0_10_42_19</name>
    <dbReference type="NCBI Taxonomy" id="1974725"/>
    <lineage>
        <taxon>Bacteria</taxon>
        <taxon>Candidatus Niyogiibacteriota</taxon>
    </lineage>
</organism>
<dbReference type="Proteomes" id="UP000229383">
    <property type="component" value="Unassembled WGS sequence"/>
</dbReference>
<dbReference type="GO" id="GO:0000287">
    <property type="term" value="F:magnesium ion binding"/>
    <property type="evidence" value="ECO:0007669"/>
    <property type="project" value="UniProtKB-UniRule"/>
</dbReference>
<evidence type="ECO:0000256" key="8">
    <source>
        <dbReference type="ARBA" id="ARBA00022840"/>
    </source>
</evidence>
<evidence type="ECO:0000256" key="1">
    <source>
        <dbReference type="ARBA" id="ARBA00004496"/>
    </source>
</evidence>
<comment type="caution">
    <text evidence="15">The sequence shown here is derived from an EMBL/GenBank/DDBJ whole genome shotgun (WGS) entry which is preliminary data.</text>
</comment>
<evidence type="ECO:0000256" key="3">
    <source>
        <dbReference type="ARBA" id="ARBA00011209"/>
    </source>
</evidence>
<evidence type="ECO:0000256" key="11">
    <source>
        <dbReference type="ARBA" id="ARBA00023146"/>
    </source>
</evidence>
<dbReference type="InterPro" id="IPR010978">
    <property type="entry name" value="tRNA-bd_arm"/>
</dbReference>
<dbReference type="PANTHER" id="PTHR11538">
    <property type="entry name" value="PHENYLALANYL-TRNA SYNTHETASE"/>
    <property type="match status" value="1"/>
</dbReference>
<comment type="catalytic activity">
    <reaction evidence="12 13">
        <text>tRNA(Phe) + L-phenylalanine + ATP = L-phenylalanyl-tRNA(Phe) + AMP + diphosphate + H(+)</text>
        <dbReference type="Rhea" id="RHEA:19413"/>
        <dbReference type="Rhea" id="RHEA-COMP:9668"/>
        <dbReference type="Rhea" id="RHEA-COMP:9699"/>
        <dbReference type="ChEBI" id="CHEBI:15378"/>
        <dbReference type="ChEBI" id="CHEBI:30616"/>
        <dbReference type="ChEBI" id="CHEBI:33019"/>
        <dbReference type="ChEBI" id="CHEBI:58095"/>
        <dbReference type="ChEBI" id="CHEBI:78442"/>
        <dbReference type="ChEBI" id="CHEBI:78531"/>
        <dbReference type="ChEBI" id="CHEBI:456215"/>
        <dbReference type="EC" id="6.1.1.20"/>
    </reaction>
</comment>
<dbReference type="EMBL" id="PFCN01000013">
    <property type="protein sequence ID" value="PIR70539.1"/>
    <property type="molecule type" value="Genomic_DNA"/>
</dbReference>
<proteinExistence type="inferred from homology"/>
<dbReference type="InterPro" id="IPR022911">
    <property type="entry name" value="Phe_tRNA_ligase_alpha1_bac"/>
</dbReference>
<keyword evidence="8 13" id="KW-0067">ATP-binding</keyword>
<dbReference type="GO" id="GO:0005524">
    <property type="term" value="F:ATP binding"/>
    <property type="evidence" value="ECO:0007669"/>
    <property type="project" value="UniProtKB-UniRule"/>
</dbReference>
<keyword evidence="4 13" id="KW-0963">Cytoplasm</keyword>
<dbReference type="HAMAP" id="MF_00281">
    <property type="entry name" value="Phe_tRNA_synth_alpha1"/>
    <property type="match status" value="1"/>
</dbReference>
<comment type="similarity">
    <text evidence="2 13">Belongs to the class-II aminoacyl-tRNA synthetase family. Phe-tRNA synthetase alpha subunit type 1 subfamily.</text>
</comment>
<dbReference type="Pfam" id="PF02912">
    <property type="entry name" value="Phe_tRNA-synt_N"/>
    <property type="match status" value="1"/>
</dbReference>
<dbReference type="SUPFAM" id="SSF55681">
    <property type="entry name" value="Class II aaRS and biotin synthetases"/>
    <property type="match status" value="1"/>
</dbReference>
<feature type="domain" description="Aminoacyl-transfer RNA synthetases class-II family profile" evidence="14">
    <location>
        <begin position="115"/>
        <end position="351"/>
    </location>
</feature>
<dbReference type="PROSITE" id="PS50862">
    <property type="entry name" value="AA_TRNA_LIGASE_II"/>
    <property type="match status" value="1"/>
</dbReference>
<evidence type="ECO:0000256" key="6">
    <source>
        <dbReference type="ARBA" id="ARBA00022723"/>
    </source>
</evidence>
<evidence type="ECO:0000259" key="14">
    <source>
        <dbReference type="PROSITE" id="PS50862"/>
    </source>
</evidence>
<evidence type="ECO:0000256" key="4">
    <source>
        <dbReference type="ARBA" id="ARBA00022490"/>
    </source>
</evidence>
<keyword evidence="9 13" id="KW-0460">Magnesium</keyword>
<comment type="subcellular location">
    <subcellularLocation>
        <location evidence="1 13">Cytoplasm</location>
    </subcellularLocation>
</comment>
<keyword evidence="5 13" id="KW-0436">Ligase</keyword>
<gene>
    <name evidence="13 15" type="primary">pheS</name>
    <name evidence="15" type="ORF">COU46_01010</name>
</gene>
<evidence type="ECO:0000256" key="7">
    <source>
        <dbReference type="ARBA" id="ARBA00022741"/>
    </source>
</evidence>
<dbReference type="GO" id="GO:0005737">
    <property type="term" value="C:cytoplasm"/>
    <property type="evidence" value="ECO:0007669"/>
    <property type="project" value="UniProtKB-SubCell"/>
</dbReference>
<feature type="binding site" evidence="13">
    <location>
        <position position="282"/>
    </location>
    <ligand>
        <name>Mg(2+)</name>
        <dbReference type="ChEBI" id="CHEBI:18420"/>
        <note>shared with beta subunit</note>
    </ligand>
</feature>
<keyword evidence="11 13" id="KW-0030">Aminoacyl-tRNA synthetase</keyword>
<dbReference type="AlphaFoldDB" id="A0A2H0TG54"/>
<accession>A0A2H0TG54</accession>
<dbReference type="GO" id="GO:0000049">
    <property type="term" value="F:tRNA binding"/>
    <property type="evidence" value="ECO:0007669"/>
    <property type="project" value="InterPro"/>
</dbReference>
<dbReference type="CDD" id="cd00496">
    <property type="entry name" value="PheRS_alpha_core"/>
    <property type="match status" value="1"/>
</dbReference>
<evidence type="ECO:0000256" key="10">
    <source>
        <dbReference type="ARBA" id="ARBA00022917"/>
    </source>
</evidence>
<dbReference type="GO" id="GO:0004826">
    <property type="term" value="F:phenylalanine-tRNA ligase activity"/>
    <property type="evidence" value="ECO:0007669"/>
    <property type="project" value="UniProtKB-UniRule"/>
</dbReference>
<dbReference type="InterPro" id="IPR045864">
    <property type="entry name" value="aa-tRNA-synth_II/BPL/LPL"/>
</dbReference>
<evidence type="ECO:0000313" key="16">
    <source>
        <dbReference type="Proteomes" id="UP000229383"/>
    </source>
</evidence>